<dbReference type="AlphaFoldDB" id="A0A7I4F1G5"/>
<dbReference type="EMBL" id="ABEU02000012">
    <property type="status" value="NOT_ANNOTATED_CDS"/>
    <property type="molecule type" value="Genomic_DNA"/>
</dbReference>
<protein>
    <submittedName>
        <fullName evidence="2">Uncharacterized protein</fullName>
    </submittedName>
</protein>
<reference evidence="2 3" key="2">
    <citation type="journal article" date="2018" name="Plant J.">
        <title>The Physcomitrella patens chromosome-scale assembly reveals moss genome structure and evolution.</title>
        <authorList>
            <person name="Lang D."/>
            <person name="Ullrich K.K."/>
            <person name="Murat F."/>
            <person name="Fuchs J."/>
            <person name="Jenkins J."/>
            <person name="Haas F.B."/>
            <person name="Piednoel M."/>
            <person name="Gundlach H."/>
            <person name="Van Bel M."/>
            <person name="Meyberg R."/>
            <person name="Vives C."/>
            <person name="Morata J."/>
            <person name="Symeonidi A."/>
            <person name="Hiss M."/>
            <person name="Muchero W."/>
            <person name="Kamisugi Y."/>
            <person name="Saleh O."/>
            <person name="Blanc G."/>
            <person name="Decker E.L."/>
            <person name="van Gessel N."/>
            <person name="Grimwood J."/>
            <person name="Hayes R.D."/>
            <person name="Graham S.W."/>
            <person name="Gunter L.E."/>
            <person name="McDaniel S.F."/>
            <person name="Hoernstein S.N.W."/>
            <person name="Larsson A."/>
            <person name="Li F.W."/>
            <person name="Perroud P.F."/>
            <person name="Phillips J."/>
            <person name="Ranjan P."/>
            <person name="Rokshar D.S."/>
            <person name="Rothfels C.J."/>
            <person name="Schneider L."/>
            <person name="Shu S."/>
            <person name="Stevenson D.W."/>
            <person name="Thummler F."/>
            <person name="Tillich M."/>
            <person name="Villarreal Aguilar J.C."/>
            <person name="Widiez T."/>
            <person name="Wong G.K."/>
            <person name="Wymore A."/>
            <person name="Zhang Y."/>
            <person name="Zimmer A.D."/>
            <person name="Quatrano R.S."/>
            <person name="Mayer K.F.X."/>
            <person name="Goodstein D."/>
            <person name="Casacuberta J.M."/>
            <person name="Vandepoele K."/>
            <person name="Reski R."/>
            <person name="Cuming A.C."/>
            <person name="Tuskan G.A."/>
            <person name="Maumus F."/>
            <person name="Salse J."/>
            <person name="Schmutz J."/>
            <person name="Rensing S.A."/>
        </authorList>
    </citation>
    <scope>NUCLEOTIDE SEQUENCE [LARGE SCALE GENOMIC DNA]</scope>
    <source>
        <strain evidence="2 3">cv. Gransden 2004</strain>
    </source>
</reference>
<dbReference type="Pfam" id="PF05212">
    <property type="entry name" value="DUF707"/>
    <property type="match status" value="1"/>
</dbReference>
<dbReference type="Gramene" id="Pp3c12_15480V3.8">
    <property type="protein sequence ID" value="Pp3c12_15480V3.8"/>
    <property type="gene ID" value="Pp3c12_15480"/>
</dbReference>
<organism evidence="2 3">
    <name type="scientific">Physcomitrium patens</name>
    <name type="common">Spreading-leaved earth moss</name>
    <name type="synonym">Physcomitrella patens</name>
    <dbReference type="NCBI Taxonomy" id="3218"/>
    <lineage>
        <taxon>Eukaryota</taxon>
        <taxon>Viridiplantae</taxon>
        <taxon>Streptophyta</taxon>
        <taxon>Embryophyta</taxon>
        <taxon>Bryophyta</taxon>
        <taxon>Bryophytina</taxon>
        <taxon>Bryopsida</taxon>
        <taxon>Funariidae</taxon>
        <taxon>Funariales</taxon>
        <taxon>Funariaceae</taxon>
        <taxon>Physcomitrium</taxon>
    </lineage>
</organism>
<evidence type="ECO:0000313" key="2">
    <source>
        <dbReference type="EnsemblPlants" id="Pp3c12_15480V3.8"/>
    </source>
</evidence>
<gene>
    <name evidence="2" type="primary">LOC112289890</name>
</gene>
<keyword evidence="1" id="KW-0812">Transmembrane</keyword>
<dbReference type="InterPro" id="IPR007877">
    <property type="entry name" value="DUF707"/>
</dbReference>
<reference evidence="2 3" key="1">
    <citation type="journal article" date="2008" name="Science">
        <title>The Physcomitrella genome reveals evolutionary insights into the conquest of land by plants.</title>
        <authorList>
            <person name="Rensing S."/>
            <person name="Lang D."/>
            <person name="Zimmer A."/>
            <person name="Terry A."/>
            <person name="Salamov A."/>
            <person name="Shapiro H."/>
            <person name="Nishiyama T."/>
            <person name="Perroud P.-F."/>
            <person name="Lindquist E."/>
            <person name="Kamisugi Y."/>
            <person name="Tanahashi T."/>
            <person name="Sakakibara K."/>
            <person name="Fujita T."/>
            <person name="Oishi K."/>
            <person name="Shin-I T."/>
            <person name="Kuroki Y."/>
            <person name="Toyoda A."/>
            <person name="Suzuki Y."/>
            <person name="Hashimoto A."/>
            <person name="Yamaguchi K."/>
            <person name="Sugano A."/>
            <person name="Kohara Y."/>
            <person name="Fujiyama A."/>
            <person name="Anterola A."/>
            <person name="Aoki S."/>
            <person name="Ashton N."/>
            <person name="Barbazuk W.B."/>
            <person name="Barker E."/>
            <person name="Bennetzen J."/>
            <person name="Bezanilla M."/>
            <person name="Blankenship R."/>
            <person name="Cho S.H."/>
            <person name="Dutcher S."/>
            <person name="Estelle M."/>
            <person name="Fawcett J.A."/>
            <person name="Gundlach H."/>
            <person name="Hanada K."/>
            <person name="Heyl A."/>
            <person name="Hicks K.A."/>
            <person name="Hugh J."/>
            <person name="Lohr M."/>
            <person name="Mayer K."/>
            <person name="Melkozernov A."/>
            <person name="Murata T."/>
            <person name="Nelson D."/>
            <person name="Pils B."/>
            <person name="Prigge M."/>
            <person name="Reiss B."/>
            <person name="Renner T."/>
            <person name="Rombauts S."/>
            <person name="Rushton P."/>
            <person name="Sanderfoot A."/>
            <person name="Schween G."/>
            <person name="Shiu S.-H."/>
            <person name="Stueber K."/>
            <person name="Theodoulou F.L."/>
            <person name="Tu H."/>
            <person name="Van de Peer Y."/>
            <person name="Verrier P.J."/>
            <person name="Waters E."/>
            <person name="Wood A."/>
            <person name="Yang L."/>
            <person name="Cove D."/>
            <person name="Cuming A."/>
            <person name="Hasebe M."/>
            <person name="Lucas S."/>
            <person name="Mishler D.B."/>
            <person name="Reski R."/>
            <person name="Grigoriev I."/>
            <person name="Quatrano R.S."/>
            <person name="Boore J.L."/>
        </authorList>
    </citation>
    <scope>NUCLEOTIDE SEQUENCE [LARGE SCALE GENOMIC DNA]</scope>
    <source>
        <strain evidence="2 3">cv. Gransden 2004</strain>
    </source>
</reference>
<sequence>MAFTPRRRNQVFAQGSEDVTSWQRASECSIMIWTLLLCSGFPRRRVETIKSLAPHVLGVFVGIIVGITFMKFANPPSLIDSSGAFERYNVEDFCPPRAPKDSEDAVNCSSLPPRGSEHLPRGIVVPLTDLYPRRLWGKPEEDLLIKPKYLLTLTVGIKQKDFVNECVQKFSKDWQIVLFHYDGKVSEWDEFEWAKYAIRISTPKQAKWWYAKRFLHPDVVEAYDYIFIWDEDLDLQHFDAEKYMELVKKYGLEISQPGLEPDRGLTWEMTKRLGNSDVHKNTTEKAGWCSDPQLPPCAGFVEIMAPVFSRSAWRCVWHMIQNDLIHGWGLDMELKRCALPAHDKIGVVDAQWIRHRVVLSLNSSGAEDPALPKWTSVTSVRDRCRYEWEEFKKRLKLADEEEKARLSRAGV</sequence>
<accession>A0A7I4F1G5</accession>
<dbReference type="Proteomes" id="UP000006727">
    <property type="component" value="Chromosome 12"/>
</dbReference>
<dbReference type="PANTHER" id="PTHR31210">
    <property type="entry name" value="OS06G0731900 PROTEIN"/>
    <property type="match status" value="1"/>
</dbReference>
<dbReference type="FunCoup" id="A0A7I4F1G5">
    <property type="interactions" value="1382"/>
</dbReference>
<dbReference type="OrthoDB" id="9985979at2759"/>
<keyword evidence="1" id="KW-1133">Transmembrane helix</keyword>
<proteinExistence type="predicted"/>
<dbReference type="PANTHER" id="PTHR31210:SF43">
    <property type="entry name" value="STORAGE PROTEIN-RELATED"/>
    <property type="match status" value="1"/>
</dbReference>
<evidence type="ECO:0000313" key="3">
    <source>
        <dbReference type="Proteomes" id="UP000006727"/>
    </source>
</evidence>
<dbReference type="EnsemblPlants" id="Pp3c12_15480V3.8">
    <property type="protein sequence ID" value="Pp3c12_15480V3.8"/>
    <property type="gene ID" value="Pp3c12_15480"/>
</dbReference>
<evidence type="ECO:0000256" key="1">
    <source>
        <dbReference type="SAM" id="Phobius"/>
    </source>
</evidence>
<keyword evidence="3" id="KW-1185">Reference proteome</keyword>
<keyword evidence="1" id="KW-0472">Membrane</keyword>
<reference evidence="2" key="3">
    <citation type="submission" date="2020-12" db="UniProtKB">
        <authorList>
            <consortium name="EnsemblPlants"/>
        </authorList>
    </citation>
    <scope>IDENTIFICATION</scope>
</reference>
<name>A0A7I4F1G5_PHYPA</name>
<dbReference type="InParanoid" id="A0A7I4F1G5"/>
<feature type="transmembrane region" description="Helical" evidence="1">
    <location>
        <begin position="52"/>
        <end position="73"/>
    </location>
</feature>